<reference evidence="2 3" key="1">
    <citation type="submission" date="2016-12" db="EMBL/GenBank/DDBJ databases">
        <title>The draft genome sequence of Actinophytocola xinjiangensis.</title>
        <authorList>
            <person name="Wang W."/>
            <person name="Yuan L."/>
        </authorList>
    </citation>
    <scope>NUCLEOTIDE SEQUENCE [LARGE SCALE GENOMIC DNA]</scope>
    <source>
        <strain evidence="2 3">CGMCC 4.4663</strain>
    </source>
</reference>
<dbReference type="EMBL" id="MSIF01000026">
    <property type="protein sequence ID" value="OLF05748.1"/>
    <property type="molecule type" value="Genomic_DNA"/>
</dbReference>
<proteinExistence type="predicted"/>
<accession>A0A7Z1AVI6</accession>
<keyword evidence="3" id="KW-1185">Reference proteome</keyword>
<dbReference type="Proteomes" id="UP000185696">
    <property type="component" value="Unassembled WGS sequence"/>
</dbReference>
<comment type="caution">
    <text evidence="2">The sequence shown here is derived from an EMBL/GenBank/DDBJ whole genome shotgun (WGS) entry which is preliminary data.</text>
</comment>
<dbReference type="InterPro" id="IPR011059">
    <property type="entry name" value="Metal-dep_hydrolase_composite"/>
</dbReference>
<evidence type="ECO:0000313" key="3">
    <source>
        <dbReference type="Proteomes" id="UP000185696"/>
    </source>
</evidence>
<dbReference type="InterPro" id="IPR006680">
    <property type="entry name" value="Amidohydro-rel"/>
</dbReference>
<dbReference type="PANTHER" id="PTHR43135:SF3">
    <property type="entry name" value="ALPHA-D-RIBOSE 1-METHYLPHOSPHONATE 5-TRIPHOSPHATE DIPHOSPHATASE"/>
    <property type="match status" value="1"/>
</dbReference>
<sequence length="443" mass="47406">MTALTGVNVVDVTGGPTRRGVTVLIDGERIVAVGRVAIPSSATVLDLHGKYVIPGLCDAHVHSLPIEAVTPPLYLANGITTVREMSGSPLAHEWRDRVRRGALLGPRSVIASRIIDGVTGSPESAVIVETEAQAEAAVRDAVREGADLVKVYSNLPADLYRVIAGEARRLRIPFAGHLPDRVPLTDASTAGQRSVEHLYGTWYATSTRERELRARIADGALGTDLLTWMRETHRLEWAAFTSHSPTKAATVLSGLARRGTAVVPTLSVYRVLDRPDDVDLTDDRLRYVPKSVVEGWRWALENIVKAGRTPRETAQRHAMLDHRLAFVGELARAGVPVVAGTDGGDLPFVLPAFGLHEELALLVLAGLSPLRALASATVESARLLDLDRDLGTVAPGKLADLVVLDADPLTDIRHTTRVHTVLAGGRVLSPADRAALLAAVAAH</sequence>
<dbReference type="Gene3D" id="3.20.20.140">
    <property type="entry name" value="Metal-dependent hydrolases"/>
    <property type="match status" value="1"/>
</dbReference>
<dbReference type="InterPro" id="IPR051781">
    <property type="entry name" value="Metallo-dep_Hydrolase"/>
</dbReference>
<dbReference type="SUPFAM" id="SSF51338">
    <property type="entry name" value="Composite domain of metallo-dependent hydrolases"/>
    <property type="match status" value="1"/>
</dbReference>
<dbReference type="Pfam" id="PF01979">
    <property type="entry name" value="Amidohydro_1"/>
    <property type="match status" value="1"/>
</dbReference>
<dbReference type="AlphaFoldDB" id="A0A7Z1AVI6"/>
<evidence type="ECO:0000259" key="1">
    <source>
        <dbReference type="Pfam" id="PF01979"/>
    </source>
</evidence>
<organism evidence="2 3">
    <name type="scientific">Actinophytocola xinjiangensis</name>
    <dbReference type="NCBI Taxonomy" id="485602"/>
    <lineage>
        <taxon>Bacteria</taxon>
        <taxon>Bacillati</taxon>
        <taxon>Actinomycetota</taxon>
        <taxon>Actinomycetes</taxon>
        <taxon>Pseudonocardiales</taxon>
        <taxon>Pseudonocardiaceae</taxon>
    </lineage>
</organism>
<dbReference type="PANTHER" id="PTHR43135">
    <property type="entry name" value="ALPHA-D-RIBOSE 1-METHYLPHOSPHONATE 5-TRIPHOSPHATE DIPHOSPHATASE"/>
    <property type="match status" value="1"/>
</dbReference>
<feature type="domain" description="Amidohydrolase-related" evidence="1">
    <location>
        <begin position="51"/>
        <end position="427"/>
    </location>
</feature>
<evidence type="ECO:0000313" key="2">
    <source>
        <dbReference type="EMBL" id="OLF05748.1"/>
    </source>
</evidence>
<dbReference type="GO" id="GO:0016810">
    <property type="term" value="F:hydrolase activity, acting on carbon-nitrogen (but not peptide) bonds"/>
    <property type="evidence" value="ECO:0007669"/>
    <property type="project" value="InterPro"/>
</dbReference>
<dbReference type="SUPFAM" id="SSF51556">
    <property type="entry name" value="Metallo-dependent hydrolases"/>
    <property type="match status" value="1"/>
</dbReference>
<name>A0A7Z1AVI6_9PSEU</name>
<dbReference type="InterPro" id="IPR032466">
    <property type="entry name" value="Metal_Hydrolase"/>
</dbReference>
<gene>
    <name evidence="2" type="ORF">BLA60_35145</name>
</gene>
<dbReference type="Gene3D" id="2.30.40.10">
    <property type="entry name" value="Urease, subunit C, domain 1"/>
    <property type="match status" value="1"/>
</dbReference>
<protein>
    <recommendedName>
        <fullName evidence="1">Amidohydrolase-related domain-containing protein</fullName>
    </recommendedName>
</protein>